<name>A0A542YMJ8_9MICO</name>
<gene>
    <name evidence="7" type="ORF">FB467_0249</name>
</gene>
<reference evidence="7 8" key="1">
    <citation type="submission" date="2019-06" db="EMBL/GenBank/DDBJ databases">
        <title>Sequencing the genomes of 1000 actinobacteria strains.</title>
        <authorList>
            <person name="Klenk H.-P."/>
        </authorList>
    </citation>
    <scope>NUCLEOTIDE SEQUENCE [LARGE SCALE GENOMIC DNA]</scope>
    <source>
        <strain evidence="7 8">DSM 12335</strain>
    </source>
</reference>
<keyword evidence="1" id="KW-0378">Hydrolase</keyword>
<dbReference type="InterPro" id="IPR038718">
    <property type="entry name" value="SNF2-like_sf"/>
</dbReference>
<dbReference type="InterPro" id="IPR000330">
    <property type="entry name" value="SNF2_N"/>
</dbReference>
<keyword evidence="7" id="KW-0547">Nucleotide-binding</keyword>
<evidence type="ECO:0000259" key="5">
    <source>
        <dbReference type="PROSITE" id="PS51192"/>
    </source>
</evidence>
<dbReference type="Proteomes" id="UP000319516">
    <property type="component" value="Unassembled WGS sequence"/>
</dbReference>
<dbReference type="SUPFAM" id="SSF52540">
    <property type="entry name" value="P-loop containing nucleoside triphosphate hydrolases"/>
    <property type="match status" value="2"/>
</dbReference>
<feature type="region of interest" description="Disordered" evidence="3">
    <location>
        <begin position="177"/>
        <end position="199"/>
    </location>
</feature>
<dbReference type="SMART" id="SM00490">
    <property type="entry name" value="HELICc"/>
    <property type="match status" value="1"/>
</dbReference>
<dbReference type="GO" id="GO:0004386">
    <property type="term" value="F:helicase activity"/>
    <property type="evidence" value="ECO:0007669"/>
    <property type="project" value="UniProtKB-KW"/>
</dbReference>
<dbReference type="OrthoDB" id="9760715at2"/>
<evidence type="ECO:0000313" key="8">
    <source>
        <dbReference type="Proteomes" id="UP000319516"/>
    </source>
</evidence>
<organism evidence="7 8">
    <name type="scientific">Ornithinicoccus hortensis</name>
    <dbReference type="NCBI Taxonomy" id="82346"/>
    <lineage>
        <taxon>Bacteria</taxon>
        <taxon>Bacillati</taxon>
        <taxon>Actinomycetota</taxon>
        <taxon>Actinomycetes</taxon>
        <taxon>Micrococcales</taxon>
        <taxon>Intrasporangiaceae</taxon>
        <taxon>Ornithinicoccus</taxon>
    </lineage>
</organism>
<dbReference type="Pfam" id="PF00176">
    <property type="entry name" value="SNF2-rel_dom"/>
    <property type="match status" value="1"/>
</dbReference>
<dbReference type="Gene3D" id="3.40.50.10810">
    <property type="entry name" value="Tandem AAA-ATPase domain"/>
    <property type="match status" value="1"/>
</dbReference>
<feature type="domain" description="SWIM-type" evidence="4">
    <location>
        <begin position="64"/>
        <end position="102"/>
    </location>
</feature>
<keyword evidence="2" id="KW-0862">Zinc</keyword>
<evidence type="ECO:0000259" key="4">
    <source>
        <dbReference type="PROSITE" id="PS50966"/>
    </source>
</evidence>
<sequence>MGFQLRGAEWVGEVDQEQLVAAFDPATLQRGTDYARQSLVRGVTVADRGRVLVGEVAGSRPAPYTSIVTRLDRPRGVPWSSHCSCPVAISCKHVVALLVTVREQLRAGADAPARRPDWRHALRGVLDEPAQPLAPAPEPFEVGLVVEEVPDPASVWSAGSGTRLRLRPSRHSRTGWNRRTAWGDVTGSPGGQRRLEGRPEHREVCEEILRLRRRSAGGFGGPTDAAIHLDELGPALWPVLRRAVQVGMPLFTEPGVLGSVLLEEQVGAVQVDLGQDSGGGVRVRARTSPDPDGWRAARQALIGRPPHGLARWDEDGVLHLTAFDAPADPVAGQLLAGGEVTVPAEEVPTFFRDYLPRLRRRTQVVSTEGSVALPDTTPPLLLVRVERAGPRSVRVRFGFRYVTGDTAVDIPVGASSEAVLRDLGAESALVAALPVIDQIPGSRALVPARSHVLLAESAVLTGRAALDFLDGTVEALREDPRVVVEVAPDVPDFTEATEPPVVEIEVDDGPDNDWFDLRVSVRVEDEEVPFQELFQALVGEQDEMILDSGTWFDLDVPELTELRDWIEEARELVDPEATGLRLSRYHLSLWEELQSLGLVMDQSVRWQQAVAALDDLEALEAPPVPDSVRATLRPYQHDGYAWLSTLWRCRLGGILADDMGLGKTLQALAMIERARADGDLDAPVLVVAPTSVLSAWVGQAAQFVPDLPVVAIGQTSRKRGTPLVDAIDGAVVVVTSYAVARLDAEAFRSVRWSALVLDEAQTVKNFRSKTHRALLRLDRGLTLAITGTPIENNLMDLWSLLALTAPGLYPDPARFTQYYRRPIESGERPDLLDRLRTRIRPLMLRRTKGEVALDLPPKQVQSLDVVLAPRHRRIYQTHLQRERQRVLGLLDDPDGNRVAVLAALTRLRQLALHAGLVDEEFLAVESAKIETLVEHLTELAQEGHRALVFSQFTRFLGMVRERLTAEGIQTCYLDGSTRDRVRVVKEFRTGSAPAFLISLKAGGVGLTLTEADYVFVLDPWWNPAVENQAIDRAHRIGQDKPVFVYRMVSVDTIEERVQALQERKRDLFTRVLEDGELAGGISPEDIRGLLADD</sequence>
<dbReference type="RefSeq" id="WP_141783470.1">
    <property type="nucleotide sequence ID" value="NZ_BAAAIK010000003.1"/>
</dbReference>
<keyword evidence="7" id="KW-0067">ATP-binding</keyword>
<dbReference type="GO" id="GO:0016787">
    <property type="term" value="F:hydrolase activity"/>
    <property type="evidence" value="ECO:0007669"/>
    <property type="project" value="UniProtKB-KW"/>
</dbReference>
<evidence type="ECO:0000256" key="3">
    <source>
        <dbReference type="SAM" id="MobiDB-lite"/>
    </source>
</evidence>
<protein>
    <submittedName>
        <fullName evidence="7">SNF2 family DNA or RNA helicase</fullName>
    </submittedName>
</protein>
<evidence type="ECO:0000313" key="7">
    <source>
        <dbReference type="EMBL" id="TQL49184.1"/>
    </source>
</evidence>
<keyword evidence="7" id="KW-0347">Helicase</keyword>
<evidence type="ECO:0000256" key="2">
    <source>
        <dbReference type="PROSITE-ProRule" id="PRU00325"/>
    </source>
</evidence>
<dbReference type="GO" id="GO:0005524">
    <property type="term" value="F:ATP binding"/>
    <property type="evidence" value="ECO:0007669"/>
    <property type="project" value="InterPro"/>
</dbReference>
<dbReference type="InterPro" id="IPR001650">
    <property type="entry name" value="Helicase_C-like"/>
</dbReference>
<dbReference type="InterPro" id="IPR049730">
    <property type="entry name" value="SNF2/RAD54-like_C"/>
</dbReference>
<dbReference type="InterPro" id="IPR027417">
    <property type="entry name" value="P-loop_NTPase"/>
</dbReference>
<dbReference type="Gene3D" id="3.40.50.300">
    <property type="entry name" value="P-loop containing nucleotide triphosphate hydrolases"/>
    <property type="match status" value="1"/>
</dbReference>
<feature type="domain" description="Helicase ATP-binding" evidence="5">
    <location>
        <begin position="644"/>
        <end position="807"/>
    </location>
</feature>
<accession>A0A542YMJ8</accession>
<dbReference type="InterPro" id="IPR007527">
    <property type="entry name" value="Znf_SWIM"/>
</dbReference>
<dbReference type="SMART" id="SM00487">
    <property type="entry name" value="DEXDc"/>
    <property type="match status" value="1"/>
</dbReference>
<keyword evidence="8" id="KW-1185">Reference proteome</keyword>
<proteinExistence type="predicted"/>
<dbReference type="PROSITE" id="PS50966">
    <property type="entry name" value="ZF_SWIM"/>
    <property type="match status" value="1"/>
</dbReference>
<dbReference type="InterPro" id="IPR014001">
    <property type="entry name" value="Helicase_ATP-bd"/>
</dbReference>
<dbReference type="EMBL" id="VFOP01000001">
    <property type="protein sequence ID" value="TQL49184.1"/>
    <property type="molecule type" value="Genomic_DNA"/>
</dbReference>
<keyword evidence="2" id="KW-0479">Metal-binding</keyword>
<dbReference type="PROSITE" id="PS51192">
    <property type="entry name" value="HELICASE_ATP_BIND_1"/>
    <property type="match status" value="1"/>
</dbReference>
<comment type="caution">
    <text evidence="7">The sequence shown here is derived from an EMBL/GenBank/DDBJ whole genome shotgun (WGS) entry which is preliminary data.</text>
</comment>
<dbReference type="PROSITE" id="PS51194">
    <property type="entry name" value="HELICASE_CTER"/>
    <property type="match status" value="1"/>
</dbReference>
<evidence type="ECO:0000259" key="6">
    <source>
        <dbReference type="PROSITE" id="PS51194"/>
    </source>
</evidence>
<dbReference type="AlphaFoldDB" id="A0A542YMJ8"/>
<feature type="domain" description="Helicase C-terminal" evidence="6">
    <location>
        <begin position="931"/>
        <end position="1080"/>
    </location>
</feature>
<dbReference type="Pfam" id="PF00271">
    <property type="entry name" value="Helicase_C"/>
    <property type="match status" value="1"/>
</dbReference>
<dbReference type="PANTHER" id="PTHR10799">
    <property type="entry name" value="SNF2/RAD54 HELICASE FAMILY"/>
    <property type="match status" value="1"/>
</dbReference>
<keyword evidence="2" id="KW-0863">Zinc-finger</keyword>
<dbReference type="GO" id="GO:0008270">
    <property type="term" value="F:zinc ion binding"/>
    <property type="evidence" value="ECO:0007669"/>
    <property type="project" value="UniProtKB-KW"/>
</dbReference>
<evidence type="ECO:0000256" key="1">
    <source>
        <dbReference type="ARBA" id="ARBA00022801"/>
    </source>
</evidence>
<dbReference type="CDD" id="cd18793">
    <property type="entry name" value="SF2_C_SNF"/>
    <property type="match status" value="1"/>
</dbReference>